<dbReference type="SUPFAM" id="SSF88946">
    <property type="entry name" value="Sigma2 domain of RNA polymerase sigma factors"/>
    <property type="match status" value="1"/>
</dbReference>
<keyword evidence="5" id="KW-0804">Transcription</keyword>
<dbReference type="InterPro" id="IPR007627">
    <property type="entry name" value="RNA_pol_sigma70_r2"/>
</dbReference>
<keyword evidence="2" id="KW-0805">Transcription regulation</keyword>
<proteinExistence type="inferred from homology"/>
<name>A0ABT8KJF3_9BACT</name>
<keyword evidence="9" id="KW-1185">Reference proteome</keyword>
<evidence type="ECO:0000256" key="4">
    <source>
        <dbReference type="ARBA" id="ARBA00023125"/>
    </source>
</evidence>
<evidence type="ECO:0000313" key="9">
    <source>
        <dbReference type="Proteomes" id="UP001172082"/>
    </source>
</evidence>
<evidence type="ECO:0000256" key="3">
    <source>
        <dbReference type="ARBA" id="ARBA00023082"/>
    </source>
</evidence>
<dbReference type="RefSeq" id="WP_346750851.1">
    <property type="nucleotide sequence ID" value="NZ_JAUJEA010000001.1"/>
</dbReference>
<evidence type="ECO:0000256" key="1">
    <source>
        <dbReference type="ARBA" id="ARBA00010641"/>
    </source>
</evidence>
<organism evidence="8 9">
    <name type="scientific">Splendidivirga corallicola</name>
    <dbReference type="NCBI Taxonomy" id="3051826"/>
    <lineage>
        <taxon>Bacteria</taxon>
        <taxon>Pseudomonadati</taxon>
        <taxon>Bacteroidota</taxon>
        <taxon>Cytophagia</taxon>
        <taxon>Cytophagales</taxon>
        <taxon>Splendidivirgaceae</taxon>
        <taxon>Splendidivirga</taxon>
    </lineage>
</organism>
<dbReference type="InterPro" id="IPR036388">
    <property type="entry name" value="WH-like_DNA-bd_sf"/>
</dbReference>
<sequence>MLDPDLVIQLSISGDEQAFTTLVKEWYSRIYNFSLRYFNDHDMAMEVTQKTFISAHKNISKLENYKSFRSWLYRIASNYCHEQDRRSKRSKVFSLFSHKKNDELVDMVDIKTYHANQYETEKTFRKEEITTMLKKAMAQIPEDQRVILIMKEYEGFKFREIAEALQLSENTVKSRMYYGLRALKKVLDKWNVNQEIYYEL</sequence>
<protein>
    <submittedName>
        <fullName evidence="8">RNA polymerase sigma factor</fullName>
    </submittedName>
</protein>
<comment type="similarity">
    <text evidence="1">Belongs to the sigma-70 factor family. ECF subfamily.</text>
</comment>
<dbReference type="Proteomes" id="UP001172082">
    <property type="component" value="Unassembled WGS sequence"/>
</dbReference>
<dbReference type="InterPro" id="IPR013324">
    <property type="entry name" value="RNA_pol_sigma_r3/r4-like"/>
</dbReference>
<evidence type="ECO:0000256" key="5">
    <source>
        <dbReference type="ARBA" id="ARBA00023163"/>
    </source>
</evidence>
<accession>A0ABT8KJF3</accession>
<keyword evidence="4" id="KW-0238">DNA-binding</keyword>
<dbReference type="Pfam" id="PF04542">
    <property type="entry name" value="Sigma70_r2"/>
    <property type="match status" value="1"/>
</dbReference>
<feature type="domain" description="RNA polymerase sigma factor 70 region 4 type 2" evidence="7">
    <location>
        <begin position="132"/>
        <end position="183"/>
    </location>
</feature>
<dbReference type="InterPro" id="IPR013249">
    <property type="entry name" value="RNA_pol_sigma70_r4_t2"/>
</dbReference>
<dbReference type="InterPro" id="IPR039425">
    <property type="entry name" value="RNA_pol_sigma-70-like"/>
</dbReference>
<dbReference type="EMBL" id="JAUJEA010000001">
    <property type="protein sequence ID" value="MDN5200832.1"/>
    <property type="molecule type" value="Genomic_DNA"/>
</dbReference>
<dbReference type="Gene3D" id="1.10.1740.10">
    <property type="match status" value="1"/>
</dbReference>
<dbReference type="PANTHER" id="PTHR43133">
    <property type="entry name" value="RNA POLYMERASE ECF-TYPE SIGMA FACTO"/>
    <property type="match status" value="1"/>
</dbReference>
<feature type="domain" description="RNA polymerase sigma-70 region 2" evidence="6">
    <location>
        <begin position="22"/>
        <end position="89"/>
    </location>
</feature>
<evidence type="ECO:0000259" key="6">
    <source>
        <dbReference type="Pfam" id="PF04542"/>
    </source>
</evidence>
<dbReference type="SUPFAM" id="SSF88659">
    <property type="entry name" value="Sigma3 and sigma4 domains of RNA polymerase sigma factors"/>
    <property type="match status" value="1"/>
</dbReference>
<dbReference type="InterPro" id="IPR013325">
    <property type="entry name" value="RNA_pol_sigma_r2"/>
</dbReference>
<dbReference type="Gene3D" id="1.10.10.10">
    <property type="entry name" value="Winged helix-like DNA-binding domain superfamily/Winged helix DNA-binding domain"/>
    <property type="match status" value="1"/>
</dbReference>
<keyword evidence="3" id="KW-0731">Sigma factor</keyword>
<evidence type="ECO:0000256" key="2">
    <source>
        <dbReference type="ARBA" id="ARBA00023015"/>
    </source>
</evidence>
<dbReference type="InterPro" id="IPR014284">
    <property type="entry name" value="RNA_pol_sigma-70_dom"/>
</dbReference>
<evidence type="ECO:0000259" key="7">
    <source>
        <dbReference type="Pfam" id="PF08281"/>
    </source>
</evidence>
<reference evidence="8" key="1">
    <citation type="submission" date="2023-06" db="EMBL/GenBank/DDBJ databases">
        <title>Genomic of Parafulvivirga corallium.</title>
        <authorList>
            <person name="Wang G."/>
        </authorList>
    </citation>
    <scope>NUCLEOTIDE SEQUENCE</scope>
    <source>
        <strain evidence="8">BMA10</strain>
    </source>
</reference>
<dbReference type="NCBIfam" id="TIGR02937">
    <property type="entry name" value="sigma70-ECF"/>
    <property type="match status" value="1"/>
</dbReference>
<dbReference type="PANTHER" id="PTHR43133:SF8">
    <property type="entry name" value="RNA POLYMERASE SIGMA FACTOR HI_1459-RELATED"/>
    <property type="match status" value="1"/>
</dbReference>
<gene>
    <name evidence="8" type="ORF">QQ008_05655</name>
</gene>
<comment type="caution">
    <text evidence="8">The sequence shown here is derived from an EMBL/GenBank/DDBJ whole genome shotgun (WGS) entry which is preliminary data.</text>
</comment>
<dbReference type="Pfam" id="PF08281">
    <property type="entry name" value="Sigma70_r4_2"/>
    <property type="match status" value="1"/>
</dbReference>
<dbReference type="CDD" id="cd06171">
    <property type="entry name" value="Sigma70_r4"/>
    <property type="match status" value="1"/>
</dbReference>
<evidence type="ECO:0000313" key="8">
    <source>
        <dbReference type="EMBL" id="MDN5200832.1"/>
    </source>
</evidence>